<name>A0A6N9NJU2_9FLAO</name>
<dbReference type="InterPro" id="IPR003156">
    <property type="entry name" value="DHHA1_dom"/>
</dbReference>
<organism evidence="3 4">
    <name type="scientific">Acidiluteibacter ferrifornacis</name>
    <dbReference type="NCBI Taxonomy" id="2692424"/>
    <lineage>
        <taxon>Bacteria</taxon>
        <taxon>Pseudomonadati</taxon>
        <taxon>Bacteroidota</taxon>
        <taxon>Flavobacteriia</taxon>
        <taxon>Flavobacteriales</taxon>
        <taxon>Cryomorphaceae</taxon>
        <taxon>Acidiluteibacter</taxon>
    </lineage>
</organism>
<accession>A0A6N9NJU2</accession>
<dbReference type="SUPFAM" id="SSF64182">
    <property type="entry name" value="DHH phosphoesterases"/>
    <property type="match status" value="1"/>
</dbReference>
<evidence type="ECO:0000259" key="1">
    <source>
        <dbReference type="Pfam" id="PF01368"/>
    </source>
</evidence>
<dbReference type="InterPro" id="IPR038763">
    <property type="entry name" value="DHH_sf"/>
</dbReference>
<feature type="domain" description="DHHA1" evidence="2">
    <location>
        <begin position="249"/>
        <end position="331"/>
    </location>
</feature>
<dbReference type="Pfam" id="PF02272">
    <property type="entry name" value="DHHA1"/>
    <property type="match status" value="1"/>
</dbReference>
<feature type="domain" description="DDH" evidence="1">
    <location>
        <begin position="20"/>
        <end position="171"/>
    </location>
</feature>
<dbReference type="PANTHER" id="PTHR47618:SF1">
    <property type="entry name" value="BIFUNCTIONAL OLIGORIBONUCLEASE AND PAP PHOSPHATASE NRNA"/>
    <property type="match status" value="1"/>
</dbReference>
<dbReference type="InterPro" id="IPR051319">
    <property type="entry name" value="Oligoribo/pAp-PDE_c-di-AMP_PDE"/>
</dbReference>
<gene>
    <name evidence="3" type="ORF">GQN54_12590</name>
</gene>
<dbReference type="Pfam" id="PF01368">
    <property type="entry name" value="DHH"/>
    <property type="match status" value="1"/>
</dbReference>
<sequence length="336" mass="37502">MDFKNVDLGHFSELIGEKQRICILSHKSPDGDSIGSSLGLFHFLNQLGHSCSVITPDRPPSFLNWLEGSDQIINFEYHKAKATAAIENADWLFCLDFNGLNRVGDLTELLTHSNAKKFNIDHHQEPEHFAAYEYIETDASSTAQLIYELIAQTPHLHLLNQAIAQALYVGIMTDTGSFRFSSTTASTHHVIANLIATGIDNAAIHRNVYDSSTEQRLRLLGYAISDKMQLFKEHGFSIIALSEEELQRFEYQKGDTEGIVNYPLSIQEIKVSVFLSSKDDKVKMSFRSKGDIAVNSIANQYFEGGGHVNAAGGISHISLDQTVERLIEILKNEFPN</sequence>
<dbReference type="GO" id="GO:0003676">
    <property type="term" value="F:nucleic acid binding"/>
    <property type="evidence" value="ECO:0007669"/>
    <property type="project" value="InterPro"/>
</dbReference>
<evidence type="ECO:0000259" key="2">
    <source>
        <dbReference type="Pfam" id="PF02272"/>
    </source>
</evidence>
<comment type="caution">
    <text evidence="3">The sequence shown here is derived from an EMBL/GenBank/DDBJ whole genome shotgun (WGS) entry which is preliminary data.</text>
</comment>
<dbReference type="RefSeq" id="WP_160633910.1">
    <property type="nucleotide sequence ID" value="NZ_WWNE01000012.1"/>
</dbReference>
<evidence type="ECO:0000313" key="3">
    <source>
        <dbReference type="EMBL" id="NBG66958.1"/>
    </source>
</evidence>
<evidence type="ECO:0000313" key="4">
    <source>
        <dbReference type="Proteomes" id="UP000470771"/>
    </source>
</evidence>
<dbReference type="Gene3D" id="3.90.1640.10">
    <property type="entry name" value="inorganic pyrophosphatase (n-terminal core)"/>
    <property type="match status" value="1"/>
</dbReference>
<proteinExistence type="predicted"/>
<reference evidence="3 4" key="1">
    <citation type="submission" date="2019-12" db="EMBL/GenBank/DDBJ databases">
        <authorList>
            <person name="Zhao J."/>
        </authorList>
    </citation>
    <scope>NUCLEOTIDE SEQUENCE [LARGE SCALE GENOMIC DNA]</scope>
    <source>
        <strain evidence="3 4">S-15</strain>
    </source>
</reference>
<dbReference type="PANTHER" id="PTHR47618">
    <property type="entry name" value="BIFUNCTIONAL OLIGORIBONUCLEASE AND PAP PHOSPHATASE NRNA"/>
    <property type="match status" value="1"/>
</dbReference>
<dbReference type="InterPro" id="IPR001667">
    <property type="entry name" value="DDH_dom"/>
</dbReference>
<dbReference type="Proteomes" id="UP000470771">
    <property type="component" value="Unassembled WGS sequence"/>
</dbReference>
<dbReference type="AlphaFoldDB" id="A0A6N9NJU2"/>
<dbReference type="Gene3D" id="3.10.310.30">
    <property type="match status" value="1"/>
</dbReference>
<dbReference type="EMBL" id="WWNE01000012">
    <property type="protein sequence ID" value="NBG66958.1"/>
    <property type="molecule type" value="Genomic_DNA"/>
</dbReference>
<keyword evidence="4" id="KW-1185">Reference proteome</keyword>
<protein>
    <submittedName>
        <fullName evidence="3">Bifunctional oligoribonuclease/PAP phosphatase NrnA</fullName>
    </submittedName>
</protein>